<dbReference type="EMBL" id="JAUJYO010000010">
    <property type="protein sequence ID" value="KAK1306552.1"/>
    <property type="molecule type" value="Genomic_DNA"/>
</dbReference>
<evidence type="ECO:0000256" key="1">
    <source>
        <dbReference type="SAM" id="MobiDB-lite"/>
    </source>
</evidence>
<sequence length="355" mass="40449">MAWSTWMADRHVLRGTDWVDQRQGRRWWMSLRRGQRGFQILRDKAPPPPLPKRNASFDPPDASAFMASDPAGPAAVEEENVNGGEEDVVDRKSMAVLDGLREDGRSYVLDGGDGKPVFVQYEAVEDGGGGHEKEVLPAEAAVMEEVLPVEAENGIENMEEEDTLLDPDYVDFKNHLKVENGWMVLEWEGFDPLVYERPDVPEIESGGDDDDDDMDDGEEFDFEKELKAELERPYDDDEYEEKMRAANCALPQEKLRHLRSGSRSYPTESRGYSLLHHYKDLEAQIESADCRTGLVLLRGFFFWLTWQVPSRDLTLLERFKARVGRWKPGREGFLALVGGYPSTADRELEKALECE</sequence>
<protein>
    <submittedName>
        <fullName evidence="2">Uncharacterized protein</fullName>
    </submittedName>
</protein>
<dbReference type="PANTHER" id="PTHR34194:SF2">
    <property type="entry name" value="F14J8.16 PROTEIN"/>
    <property type="match status" value="1"/>
</dbReference>
<reference evidence="2" key="1">
    <citation type="journal article" date="2023" name="Nat. Commun.">
        <title>Diploid and tetraploid genomes of Acorus and the evolution of monocots.</title>
        <authorList>
            <person name="Ma L."/>
            <person name="Liu K.W."/>
            <person name="Li Z."/>
            <person name="Hsiao Y.Y."/>
            <person name="Qi Y."/>
            <person name="Fu T."/>
            <person name="Tang G.D."/>
            <person name="Zhang D."/>
            <person name="Sun W.H."/>
            <person name="Liu D.K."/>
            <person name="Li Y."/>
            <person name="Chen G.Z."/>
            <person name="Liu X.D."/>
            <person name="Liao X.Y."/>
            <person name="Jiang Y.T."/>
            <person name="Yu X."/>
            <person name="Hao Y."/>
            <person name="Huang J."/>
            <person name="Zhao X.W."/>
            <person name="Ke S."/>
            <person name="Chen Y.Y."/>
            <person name="Wu W.L."/>
            <person name="Hsu J.L."/>
            <person name="Lin Y.F."/>
            <person name="Huang M.D."/>
            <person name="Li C.Y."/>
            <person name="Huang L."/>
            <person name="Wang Z.W."/>
            <person name="Zhao X."/>
            <person name="Zhong W.Y."/>
            <person name="Peng D.H."/>
            <person name="Ahmad S."/>
            <person name="Lan S."/>
            <person name="Zhang J.S."/>
            <person name="Tsai W.C."/>
            <person name="Van de Peer Y."/>
            <person name="Liu Z.J."/>
        </authorList>
    </citation>
    <scope>NUCLEOTIDE SEQUENCE</scope>
    <source>
        <strain evidence="2">CP</strain>
    </source>
</reference>
<accession>A0AAV9DYV9</accession>
<feature type="compositionally biased region" description="Acidic residues" evidence="1">
    <location>
        <begin position="201"/>
        <end position="217"/>
    </location>
</feature>
<proteinExistence type="predicted"/>
<dbReference type="AlphaFoldDB" id="A0AAV9DYV9"/>
<reference evidence="2" key="2">
    <citation type="submission" date="2023-06" db="EMBL/GenBank/DDBJ databases">
        <authorList>
            <person name="Ma L."/>
            <person name="Liu K.-W."/>
            <person name="Li Z."/>
            <person name="Hsiao Y.-Y."/>
            <person name="Qi Y."/>
            <person name="Fu T."/>
            <person name="Tang G."/>
            <person name="Zhang D."/>
            <person name="Sun W.-H."/>
            <person name="Liu D.-K."/>
            <person name="Li Y."/>
            <person name="Chen G.-Z."/>
            <person name="Liu X.-D."/>
            <person name="Liao X.-Y."/>
            <person name="Jiang Y.-T."/>
            <person name="Yu X."/>
            <person name="Hao Y."/>
            <person name="Huang J."/>
            <person name="Zhao X.-W."/>
            <person name="Ke S."/>
            <person name="Chen Y.-Y."/>
            <person name="Wu W.-L."/>
            <person name="Hsu J.-L."/>
            <person name="Lin Y.-F."/>
            <person name="Huang M.-D."/>
            <person name="Li C.-Y."/>
            <person name="Huang L."/>
            <person name="Wang Z.-W."/>
            <person name="Zhao X."/>
            <person name="Zhong W.-Y."/>
            <person name="Peng D.-H."/>
            <person name="Ahmad S."/>
            <person name="Lan S."/>
            <person name="Zhang J.-S."/>
            <person name="Tsai W.-C."/>
            <person name="Van De Peer Y."/>
            <person name="Liu Z.-J."/>
        </authorList>
    </citation>
    <scope>NUCLEOTIDE SEQUENCE</scope>
    <source>
        <strain evidence="2">CP</strain>
        <tissue evidence="2">Leaves</tissue>
    </source>
</reference>
<dbReference type="Proteomes" id="UP001180020">
    <property type="component" value="Unassembled WGS sequence"/>
</dbReference>
<organism evidence="2 3">
    <name type="scientific">Acorus calamus</name>
    <name type="common">Sweet flag</name>
    <dbReference type="NCBI Taxonomy" id="4465"/>
    <lineage>
        <taxon>Eukaryota</taxon>
        <taxon>Viridiplantae</taxon>
        <taxon>Streptophyta</taxon>
        <taxon>Embryophyta</taxon>
        <taxon>Tracheophyta</taxon>
        <taxon>Spermatophyta</taxon>
        <taxon>Magnoliopsida</taxon>
        <taxon>Liliopsida</taxon>
        <taxon>Acoraceae</taxon>
        <taxon>Acorus</taxon>
    </lineage>
</organism>
<keyword evidence="3" id="KW-1185">Reference proteome</keyword>
<dbReference type="PANTHER" id="PTHR34194">
    <property type="entry name" value="F14J8.16 PROTEIN"/>
    <property type="match status" value="1"/>
</dbReference>
<evidence type="ECO:0000313" key="3">
    <source>
        <dbReference type="Proteomes" id="UP001180020"/>
    </source>
</evidence>
<gene>
    <name evidence="2" type="ORF">QJS10_CPA10g01723</name>
</gene>
<evidence type="ECO:0000313" key="2">
    <source>
        <dbReference type="EMBL" id="KAK1306552.1"/>
    </source>
</evidence>
<name>A0AAV9DYV9_ACOCL</name>
<comment type="caution">
    <text evidence="2">The sequence shown here is derived from an EMBL/GenBank/DDBJ whole genome shotgun (WGS) entry which is preliminary data.</text>
</comment>
<feature type="region of interest" description="Disordered" evidence="1">
    <location>
        <begin position="198"/>
        <end position="217"/>
    </location>
</feature>